<feature type="coiled-coil region" evidence="3">
    <location>
        <begin position="187"/>
        <end position="303"/>
    </location>
</feature>
<feature type="region of interest" description="Disordered" evidence="4">
    <location>
        <begin position="37"/>
        <end position="59"/>
    </location>
</feature>
<dbReference type="InterPro" id="IPR016187">
    <property type="entry name" value="CTDL_fold"/>
</dbReference>
<keyword evidence="1" id="KW-0430">Lectin</keyword>
<keyword evidence="3" id="KW-0175">Coiled coil</keyword>
<dbReference type="AlphaFoldDB" id="A0A6P8U958"/>
<dbReference type="InterPro" id="IPR001304">
    <property type="entry name" value="C-type_lectin-like"/>
</dbReference>
<dbReference type="InterPro" id="IPR051379">
    <property type="entry name" value="C-type_Lectin_Receptor_IMM"/>
</dbReference>
<name>A0A6P8U958_GYMAC</name>
<evidence type="ECO:0000259" key="5">
    <source>
        <dbReference type="PROSITE" id="PS50041"/>
    </source>
</evidence>
<dbReference type="RefSeq" id="XP_034073338.1">
    <property type="nucleotide sequence ID" value="XM_034217447.1"/>
</dbReference>
<dbReference type="InterPro" id="IPR018378">
    <property type="entry name" value="C-type_lectin_CS"/>
</dbReference>
<accession>A0A6P8U958</accession>
<organism evidence="6 7">
    <name type="scientific">Gymnodraco acuticeps</name>
    <name type="common">Antarctic dragonfish</name>
    <dbReference type="NCBI Taxonomy" id="8218"/>
    <lineage>
        <taxon>Eukaryota</taxon>
        <taxon>Metazoa</taxon>
        <taxon>Chordata</taxon>
        <taxon>Craniata</taxon>
        <taxon>Vertebrata</taxon>
        <taxon>Euteleostomi</taxon>
        <taxon>Actinopterygii</taxon>
        <taxon>Neopterygii</taxon>
        <taxon>Teleostei</taxon>
        <taxon>Neoteleostei</taxon>
        <taxon>Acanthomorphata</taxon>
        <taxon>Eupercaria</taxon>
        <taxon>Perciformes</taxon>
        <taxon>Notothenioidei</taxon>
        <taxon>Bathydraconidae</taxon>
        <taxon>Gymnodraco</taxon>
    </lineage>
</organism>
<reference evidence="7" key="1">
    <citation type="submission" date="2025-08" db="UniProtKB">
        <authorList>
            <consortium name="RefSeq"/>
        </authorList>
    </citation>
    <scope>IDENTIFICATION</scope>
</reference>
<dbReference type="SUPFAM" id="SSF56436">
    <property type="entry name" value="C-type lectin-like"/>
    <property type="match status" value="1"/>
</dbReference>
<feature type="domain" description="C-type lectin" evidence="5">
    <location>
        <begin position="338"/>
        <end position="453"/>
    </location>
</feature>
<dbReference type="KEGG" id="gacu:117546994"/>
<evidence type="ECO:0000313" key="6">
    <source>
        <dbReference type="Proteomes" id="UP000515161"/>
    </source>
</evidence>
<evidence type="ECO:0000256" key="1">
    <source>
        <dbReference type="ARBA" id="ARBA00022734"/>
    </source>
</evidence>
<feature type="compositionally biased region" description="Basic residues" evidence="4">
    <location>
        <begin position="48"/>
        <end position="59"/>
    </location>
</feature>
<dbReference type="PROSITE" id="PS50041">
    <property type="entry name" value="C_TYPE_LECTIN_2"/>
    <property type="match status" value="1"/>
</dbReference>
<protein>
    <submittedName>
        <fullName evidence="7">CD209 antigen-like</fullName>
    </submittedName>
</protein>
<dbReference type="Pfam" id="PF00059">
    <property type="entry name" value="Lectin_C"/>
    <property type="match status" value="1"/>
</dbReference>
<dbReference type="PANTHER" id="PTHR46746:SF9">
    <property type="entry name" value="CD209 ANTIGEN-LIKE PROTEIN C-LIKE"/>
    <property type="match status" value="1"/>
</dbReference>
<dbReference type="GeneID" id="117546994"/>
<sequence>MPGQFDPGGGFRYKKYLVVLVLTDVLRIIPEIARSPEPAQSTLPSGSAHRRRRDRKQRWGKRGGLRNRLKLTPYRLALPSIFLANLRSIMNKMDEIRLCIVNHKRMMDCNIMIFTETWLSDVPNSAVELTGRNLFIADRSADDSVTSELSEDNAKQTAEILNLTSRIQELETWKNLTVQYDILTQAYTVLESNNTNLSAEVQELSKLNQELETWKNLTASCDNLTQAYTVLESNNTNLSAEVQELKTRNQELETWKNLTVRYDNLIQAYTVLGSNVKNLSKLNQELETKKKNLTQQIKNMETTWNELNVSRAQWSIDSYCLGNTDDKCQPCQFGWGLSQPSCYAINDPPSPGWKTWEEAREDCKGENSDLAVAHIPAEKNDIIDKYSPFSSGTNGYWIGLRVEDGEWKWVDGSDLTDSSFNADPVKGRCAISVLRENNWVSVSCGDHKQWICQKKALSLTV</sequence>
<dbReference type="InterPro" id="IPR016186">
    <property type="entry name" value="C-type_lectin-like/link_sf"/>
</dbReference>
<proteinExistence type="predicted"/>
<evidence type="ECO:0000256" key="2">
    <source>
        <dbReference type="ARBA" id="ARBA00023157"/>
    </source>
</evidence>
<dbReference type="Gene3D" id="3.10.100.10">
    <property type="entry name" value="Mannose-Binding Protein A, subunit A"/>
    <property type="match status" value="1"/>
</dbReference>
<evidence type="ECO:0000313" key="7">
    <source>
        <dbReference type="RefSeq" id="XP_034073338.1"/>
    </source>
</evidence>
<keyword evidence="2" id="KW-1015">Disulfide bond</keyword>
<dbReference type="SMART" id="SM00034">
    <property type="entry name" value="CLECT"/>
    <property type="match status" value="1"/>
</dbReference>
<dbReference type="InParanoid" id="A0A6P8U958"/>
<evidence type="ECO:0000256" key="3">
    <source>
        <dbReference type="SAM" id="Coils"/>
    </source>
</evidence>
<dbReference type="OrthoDB" id="8963431at2759"/>
<dbReference type="PROSITE" id="PS00615">
    <property type="entry name" value="C_TYPE_LECTIN_1"/>
    <property type="match status" value="1"/>
</dbReference>
<gene>
    <name evidence="7" type="primary">LOC117546994</name>
</gene>
<keyword evidence="6" id="KW-1185">Reference proteome</keyword>
<dbReference type="GO" id="GO:0030246">
    <property type="term" value="F:carbohydrate binding"/>
    <property type="evidence" value="ECO:0007669"/>
    <property type="project" value="UniProtKB-KW"/>
</dbReference>
<dbReference type="Proteomes" id="UP000515161">
    <property type="component" value="Unplaced"/>
</dbReference>
<evidence type="ECO:0000256" key="4">
    <source>
        <dbReference type="SAM" id="MobiDB-lite"/>
    </source>
</evidence>
<dbReference type="PANTHER" id="PTHR46746">
    <property type="entry name" value="KILLER CELL LECTIN-LIKE RECEPTOR SUBFAMILY F MEMBER 2"/>
    <property type="match status" value="1"/>
</dbReference>